<proteinExistence type="predicted"/>
<sequence>MGGAVLLLLSLLSTTASAAGLWDYFRKSHYQLFPEVNGTLTISGVPMEGLTVVQEAHLEDTEVRETKTDKSGHFSFPEWEIYSRHPGLPLSEIRLFQTMTVEYQGEQYLLWYRVTGGFKGAKTITEVMAQMNCDLFDPEAQLGFPDVEHPSFDHNIFSICRWPGKETYLQIRDKRG</sequence>
<name>A0ABV8QMH6_9GAMM</name>
<gene>
    <name evidence="3" type="ORF">ACFOZ5_17720</name>
</gene>
<feature type="signal peptide" evidence="1">
    <location>
        <begin position="1"/>
        <end position="18"/>
    </location>
</feature>
<dbReference type="Pfam" id="PF20598">
    <property type="entry name" value="DUF6795"/>
    <property type="match status" value="1"/>
</dbReference>
<comment type="caution">
    <text evidence="3">The sequence shown here is derived from an EMBL/GenBank/DDBJ whole genome shotgun (WGS) entry which is preliminary data.</text>
</comment>
<accession>A0ABV8QMH6</accession>
<feature type="chain" id="PRO_5047185247" evidence="1">
    <location>
        <begin position="19"/>
        <end position="176"/>
    </location>
</feature>
<dbReference type="EMBL" id="JBHSDI010000061">
    <property type="protein sequence ID" value="MFC4260860.1"/>
    <property type="molecule type" value="Genomic_DNA"/>
</dbReference>
<keyword evidence="4" id="KW-1185">Reference proteome</keyword>
<dbReference type="RefSeq" id="WP_379889807.1">
    <property type="nucleotide sequence ID" value="NZ_JBHSDI010000061.1"/>
</dbReference>
<evidence type="ECO:0000259" key="2">
    <source>
        <dbReference type="Pfam" id="PF20598"/>
    </source>
</evidence>
<evidence type="ECO:0000313" key="3">
    <source>
        <dbReference type="EMBL" id="MFC4260860.1"/>
    </source>
</evidence>
<evidence type="ECO:0000313" key="4">
    <source>
        <dbReference type="Proteomes" id="UP001595798"/>
    </source>
</evidence>
<reference evidence="4" key="1">
    <citation type="journal article" date="2019" name="Int. J. Syst. Evol. Microbiol.">
        <title>The Global Catalogue of Microorganisms (GCM) 10K type strain sequencing project: providing services to taxonomists for standard genome sequencing and annotation.</title>
        <authorList>
            <consortium name="The Broad Institute Genomics Platform"/>
            <consortium name="The Broad Institute Genome Sequencing Center for Infectious Disease"/>
            <person name="Wu L."/>
            <person name="Ma J."/>
        </authorList>
    </citation>
    <scope>NUCLEOTIDE SEQUENCE [LARGE SCALE GENOMIC DNA]</scope>
    <source>
        <strain evidence="4">CECT 7297</strain>
    </source>
</reference>
<dbReference type="Proteomes" id="UP001595798">
    <property type="component" value="Unassembled WGS sequence"/>
</dbReference>
<protein>
    <submittedName>
        <fullName evidence="3">DUF6795 domain-containing protein</fullName>
    </submittedName>
</protein>
<feature type="domain" description="DUF6795" evidence="2">
    <location>
        <begin position="36"/>
        <end position="136"/>
    </location>
</feature>
<keyword evidence="1" id="KW-0732">Signal</keyword>
<organism evidence="3 4">
    <name type="scientific">Marinobacter lacisalsi</name>
    <dbReference type="NCBI Taxonomy" id="475979"/>
    <lineage>
        <taxon>Bacteria</taxon>
        <taxon>Pseudomonadati</taxon>
        <taxon>Pseudomonadota</taxon>
        <taxon>Gammaproteobacteria</taxon>
        <taxon>Pseudomonadales</taxon>
        <taxon>Marinobacteraceae</taxon>
        <taxon>Marinobacter</taxon>
    </lineage>
</organism>
<evidence type="ECO:0000256" key="1">
    <source>
        <dbReference type="SAM" id="SignalP"/>
    </source>
</evidence>
<dbReference type="InterPro" id="IPR046474">
    <property type="entry name" value="DUF6795"/>
</dbReference>